<evidence type="ECO:0000313" key="2">
    <source>
        <dbReference type="EMBL" id="RNF52693.1"/>
    </source>
</evidence>
<accession>A0A3M8Q9E7</accession>
<dbReference type="RefSeq" id="WP_123094036.1">
    <property type="nucleotide sequence ID" value="NZ_RIZG01000001.1"/>
</dbReference>
<gene>
    <name evidence="2" type="ORF">EBI00_00810</name>
</gene>
<dbReference type="InterPro" id="IPR048987">
    <property type="entry name" value="PIN-TPR-GreABC"/>
</dbReference>
<sequence>MVEQDYTFIGDNLVGGNTTNQSHTGSGDIVGGDKYEYIVRGIKSGDLMMVAATIMQDVCYRDPNKAHEKLNVLNGIGALEVEVQLLLKALKIKVELENRSDLPSKSDLLTLLKSDGLPNNICDVVTSILIDLESRSSVDLARKRYADLSFEGVYCKEIFYEFLASEEELKDNYQNAKVYNLSEQELTGLVRGALRVNNFEFAFEIAQCLHEYFCSSNSTALLLYVETCSLCSSNQQLHYISFNNKKKSDVDRLTNQLISDISDKKDSRHIAALANLLNLTNFSDKRLFDLGTSYLDSIKKITPECSERIELLAGGTVGSKGKIDLANSFLNLEQFESLDIALNNNEIKVSDLRRWLEHGGEVRTDNDYMSSFGNLYLNAWGCSLDNDEIQRLNRKADDFLDLYEEKILQFNPHIIVRLCIKFIDLKLPLQAVKYLEPFVSNEVWVSPVLYCYLDALFASEKFDLLLSKVSHLSPADKTPDIYLREARVYERLSDYPSSIASTRASIEIEPDIPYAWQLLLHVSRENGANQEQLEDIVREIPAVIFSSYDDSSVPLVGEIATYVDVNFADKVLVDWFAQSPDKSATALTQIHFNSLDNNPDATVNPYKPLYCCDGVRYSDGFETFSRLLVRDVAADHPILLDIESPLGKKLSVMQVGETLDNLKLLERLSPFVAAFRHAADIRHKGNDGTDVFKMFTLPSNEKDFFPYFEKILRYFSPEESRSNEALNNPNLSLMMRAHYTDRGNPLRGAIVNLHSNDATQNMKLFNKGEEHFERVIVDVYTAVYLSMMGFIPSVIDLNCEIVLCRNTKRALEKWLEDISKDDFMLMGVSEQGLHKTTSDSFQKEFHFLIEGIKSLLEISKVESLKPSDTPEFLIKIRDVVDETVFSTFQLSFANEIPLLCIDHLMAELVYESGLSVVNMTSIVQSSINSLSLKDRKKSIECNLYLGTPCAIFYNDIITLSRSSELDDTHLVSKFLDKYSDQIIQTGSPLEFLARIAKNVVVVDFLDGEILQGGATNPKYYGHGVQVFNSCCRLAMNTHIGHTSEQRLAVLIYGIIYLSNSSQELFKLISHLANEFAKGHFLDIEACYRELQSCFDSGGG</sequence>
<protein>
    <recommendedName>
        <fullName evidence="1">PIN domain-containing protein</fullName>
    </recommendedName>
</protein>
<dbReference type="Proteomes" id="UP000280507">
    <property type="component" value="Unassembled WGS sequence"/>
</dbReference>
<feature type="domain" description="PIN" evidence="1">
    <location>
        <begin position="776"/>
        <end position="908"/>
    </location>
</feature>
<comment type="caution">
    <text evidence="2">The sequence shown here is derived from an EMBL/GenBank/DDBJ whole genome shotgun (WGS) entry which is preliminary data.</text>
</comment>
<proteinExistence type="predicted"/>
<dbReference type="Gene3D" id="1.25.40.10">
    <property type="entry name" value="Tetratricopeptide repeat domain"/>
    <property type="match status" value="1"/>
</dbReference>
<dbReference type="OrthoDB" id="6638315at2"/>
<dbReference type="AlphaFoldDB" id="A0A3M8Q9E7"/>
<evidence type="ECO:0000313" key="3">
    <source>
        <dbReference type="Proteomes" id="UP000280507"/>
    </source>
</evidence>
<name>A0A3M8Q9E7_9GAMM</name>
<dbReference type="InterPro" id="IPR011990">
    <property type="entry name" value="TPR-like_helical_dom_sf"/>
</dbReference>
<dbReference type="Pfam" id="PF20698">
    <property type="entry name" value="PIN-TPR-GreABC"/>
    <property type="match status" value="1"/>
</dbReference>
<dbReference type="SUPFAM" id="SSF48452">
    <property type="entry name" value="TPR-like"/>
    <property type="match status" value="1"/>
</dbReference>
<evidence type="ECO:0000259" key="1">
    <source>
        <dbReference type="Pfam" id="PF20698"/>
    </source>
</evidence>
<reference evidence="2 3" key="1">
    <citation type="journal article" date="2012" name="Int. J. Syst. Evol. Microbiol.">
        <title>Marinomonas hwangdonensis sp. nov., isolated from seawater.</title>
        <authorList>
            <person name="Jung Y.T."/>
            <person name="Oh T.K."/>
            <person name="Yoon J.H."/>
        </authorList>
    </citation>
    <scope>NUCLEOTIDE SEQUENCE [LARGE SCALE GENOMIC DNA]</scope>
    <source>
        <strain evidence="2 3">HDW-15</strain>
    </source>
</reference>
<organism evidence="2 3">
    <name type="scientific">Marinomonas hwangdonensis</name>
    <dbReference type="NCBI Taxonomy" id="1053647"/>
    <lineage>
        <taxon>Bacteria</taxon>
        <taxon>Pseudomonadati</taxon>
        <taxon>Pseudomonadota</taxon>
        <taxon>Gammaproteobacteria</taxon>
        <taxon>Oceanospirillales</taxon>
        <taxon>Oceanospirillaceae</taxon>
        <taxon>Marinomonas</taxon>
    </lineage>
</organism>
<keyword evidence="3" id="KW-1185">Reference proteome</keyword>
<dbReference type="EMBL" id="RIZG01000001">
    <property type="protein sequence ID" value="RNF52693.1"/>
    <property type="molecule type" value="Genomic_DNA"/>
</dbReference>